<evidence type="ECO:0000313" key="4">
    <source>
        <dbReference type="Proteomes" id="UP000192578"/>
    </source>
</evidence>
<sequence length="106" mass="11916">MKSINESKWALNLIFKLIFIFSCRINFVISGKELLLADWNHHQPEPQRDGVTDYEPGDRTTLPLFAQTSPFPAVPHRFPKCPAKSHLPASTHLPGWPKQPGEAAGE</sequence>
<name>A0A1W0WSD1_HYPEX</name>
<evidence type="ECO:0000313" key="3">
    <source>
        <dbReference type="EMBL" id="OQV18106.1"/>
    </source>
</evidence>
<evidence type="ECO:0000256" key="2">
    <source>
        <dbReference type="SAM" id="Phobius"/>
    </source>
</evidence>
<gene>
    <name evidence="3" type="ORF">BV898_07876</name>
</gene>
<keyword evidence="2" id="KW-0812">Transmembrane</keyword>
<organism evidence="3 4">
    <name type="scientific">Hypsibius exemplaris</name>
    <name type="common">Freshwater tardigrade</name>
    <dbReference type="NCBI Taxonomy" id="2072580"/>
    <lineage>
        <taxon>Eukaryota</taxon>
        <taxon>Metazoa</taxon>
        <taxon>Ecdysozoa</taxon>
        <taxon>Tardigrada</taxon>
        <taxon>Eutardigrada</taxon>
        <taxon>Parachela</taxon>
        <taxon>Hypsibioidea</taxon>
        <taxon>Hypsibiidae</taxon>
        <taxon>Hypsibius</taxon>
    </lineage>
</organism>
<keyword evidence="2" id="KW-1133">Transmembrane helix</keyword>
<feature type="region of interest" description="Disordered" evidence="1">
    <location>
        <begin position="83"/>
        <end position="106"/>
    </location>
</feature>
<evidence type="ECO:0000256" key="1">
    <source>
        <dbReference type="SAM" id="MobiDB-lite"/>
    </source>
</evidence>
<dbReference type="AlphaFoldDB" id="A0A1W0WSD1"/>
<proteinExistence type="predicted"/>
<comment type="caution">
    <text evidence="3">The sequence shown here is derived from an EMBL/GenBank/DDBJ whole genome shotgun (WGS) entry which is preliminary data.</text>
</comment>
<protein>
    <submittedName>
        <fullName evidence="3">Uncharacterized protein</fullName>
    </submittedName>
</protein>
<keyword evidence="2" id="KW-0472">Membrane</keyword>
<keyword evidence="4" id="KW-1185">Reference proteome</keyword>
<dbReference type="EMBL" id="MTYJ01000053">
    <property type="protein sequence ID" value="OQV18106.1"/>
    <property type="molecule type" value="Genomic_DNA"/>
</dbReference>
<feature type="transmembrane region" description="Helical" evidence="2">
    <location>
        <begin position="9"/>
        <end position="29"/>
    </location>
</feature>
<reference evidence="4" key="1">
    <citation type="submission" date="2017-01" db="EMBL/GenBank/DDBJ databases">
        <title>Comparative genomics of anhydrobiosis in the tardigrade Hypsibius dujardini.</title>
        <authorList>
            <person name="Yoshida Y."/>
            <person name="Koutsovoulos G."/>
            <person name="Laetsch D."/>
            <person name="Stevens L."/>
            <person name="Kumar S."/>
            <person name="Horikawa D."/>
            <person name="Ishino K."/>
            <person name="Komine S."/>
            <person name="Tomita M."/>
            <person name="Blaxter M."/>
            <person name="Arakawa K."/>
        </authorList>
    </citation>
    <scope>NUCLEOTIDE SEQUENCE [LARGE SCALE GENOMIC DNA]</scope>
    <source>
        <strain evidence="4">Z151</strain>
    </source>
</reference>
<accession>A0A1W0WSD1</accession>
<dbReference type="Proteomes" id="UP000192578">
    <property type="component" value="Unassembled WGS sequence"/>
</dbReference>